<evidence type="ECO:0000313" key="2">
    <source>
        <dbReference type="Proteomes" id="UP000245802"/>
    </source>
</evidence>
<evidence type="ECO:0000313" key="1">
    <source>
        <dbReference type="EMBL" id="AWM37078.1"/>
    </source>
</evidence>
<proteinExistence type="predicted"/>
<name>A0A2Z3GUV9_9BACT</name>
<organism evidence="1 2">
    <name type="scientific">Gemmata obscuriglobus</name>
    <dbReference type="NCBI Taxonomy" id="114"/>
    <lineage>
        <taxon>Bacteria</taxon>
        <taxon>Pseudomonadati</taxon>
        <taxon>Planctomycetota</taxon>
        <taxon>Planctomycetia</taxon>
        <taxon>Gemmatales</taxon>
        <taxon>Gemmataceae</taxon>
        <taxon>Gemmata</taxon>
    </lineage>
</organism>
<sequence length="143" mass="15907">MLWGKAAPADELPGIVQPYTDASDEPLEVIEANEANYQVGSLCTKRIRRLFNEIRQLQVTLAAKRESVLQPLKDHLLKMAESNKHAGALSFPLAYEMHQRTLEAVALLVRIEKAARLVGSETDPYLSASAKVLAKVAKEKERK</sequence>
<accession>A0A2Z3GUV9</accession>
<keyword evidence="2" id="KW-1185">Reference proteome</keyword>
<dbReference type="KEGG" id="gog:C1280_08605"/>
<dbReference type="RefSeq" id="WP_010033491.1">
    <property type="nucleotide sequence ID" value="NZ_CP025958.1"/>
</dbReference>
<reference evidence="1 2" key="1">
    <citation type="submission" date="2018-01" db="EMBL/GenBank/DDBJ databases">
        <title>G. obscuriglobus.</title>
        <authorList>
            <person name="Franke J."/>
            <person name="Blomberg W."/>
            <person name="Selmecki A."/>
        </authorList>
    </citation>
    <scope>NUCLEOTIDE SEQUENCE [LARGE SCALE GENOMIC DNA]</scope>
    <source>
        <strain evidence="1 2">DSM 5831</strain>
    </source>
</reference>
<dbReference type="EMBL" id="CP025958">
    <property type="protein sequence ID" value="AWM37078.1"/>
    <property type="molecule type" value="Genomic_DNA"/>
</dbReference>
<protein>
    <submittedName>
        <fullName evidence="1">Uncharacterized protein</fullName>
    </submittedName>
</protein>
<dbReference type="Proteomes" id="UP000245802">
    <property type="component" value="Chromosome"/>
</dbReference>
<dbReference type="AlphaFoldDB" id="A0A2Z3GUV9"/>
<gene>
    <name evidence="1" type="ORF">C1280_08605</name>
</gene>